<keyword evidence="8 14" id="KW-0067">ATP-binding</keyword>
<dbReference type="SUPFAM" id="SSF52540">
    <property type="entry name" value="P-loop containing nucleoside triphosphate hydrolases"/>
    <property type="match status" value="1"/>
</dbReference>
<keyword evidence="3" id="KW-1003">Cell membrane</keyword>
<evidence type="ECO:0000256" key="15">
    <source>
        <dbReference type="SAM" id="MobiDB-lite"/>
    </source>
</evidence>
<dbReference type="Proteomes" id="UP000179164">
    <property type="component" value="Unassembled WGS sequence"/>
</dbReference>
<dbReference type="GO" id="GO:0007059">
    <property type="term" value="P:chromosome segregation"/>
    <property type="evidence" value="ECO:0007669"/>
    <property type="project" value="UniProtKB-KW"/>
</dbReference>
<dbReference type="InterPro" id="IPR041027">
    <property type="entry name" value="FtsK_alpha"/>
</dbReference>
<accession>A0A1G2B453</accession>
<feature type="compositionally biased region" description="Polar residues" evidence="15">
    <location>
        <begin position="725"/>
        <end position="734"/>
    </location>
</feature>
<dbReference type="SUPFAM" id="SSF46785">
    <property type="entry name" value="Winged helix' DNA-binding domain"/>
    <property type="match status" value="1"/>
</dbReference>
<evidence type="ECO:0000256" key="8">
    <source>
        <dbReference type="ARBA" id="ARBA00022840"/>
    </source>
</evidence>
<evidence type="ECO:0000256" key="9">
    <source>
        <dbReference type="ARBA" id="ARBA00022989"/>
    </source>
</evidence>
<dbReference type="PROSITE" id="PS50901">
    <property type="entry name" value="FTSK"/>
    <property type="match status" value="1"/>
</dbReference>
<dbReference type="AlphaFoldDB" id="A0A1G2B453"/>
<dbReference type="InterPro" id="IPR003593">
    <property type="entry name" value="AAA+_ATPase"/>
</dbReference>
<dbReference type="GO" id="GO:0005886">
    <property type="term" value="C:plasma membrane"/>
    <property type="evidence" value="ECO:0007669"/>
    <property type="project" value="UniProtKB-SubCell"/>
</dbReference>
<dbReference type="Gene3D" id="1.10.10.10">
    <property type="entry name" value="Winged helix-like DNA-binding domain superfamily/Winged helix DNA-binding domain"/>
    <property type="match status" value="1"/>
</dbReference>
<feature type="region of interest" description="Disordered" evidence="15">
    <location>
        <begin position="1"/>
        <end position="24"/>
    </location>
</feature>
<keyword evidence="5 16" id="KW-0812">Transmembrane</keyword>
<dbReference type="PANTHER" id="PTHR22683">
    <property type="entry name" value="SPORULATION PROTEIN RELATED"/>
    <property type="match status" value="1"/>
</dbReference>
<keyword evidence="12" id="KW-0131">Cell cycle</keyword>
<dbReference type="InterPro" id="IPR036388">
    <property type="entry name" value="WH-like_DNA-bd_sf"/>
</dbReference>
<dbReference type="STRING" id="1798543.A2898_01530"/>
<dbReference type="Pfam" id="PF01580">
    <property type="entry name" value="FtsK_SpoIIIE"/>
    <property type="match status" value="1"/>
</dbReference>
<dbReference type="InterPro" id="IPR025199">
    <property type="entry name" value="FtsK_4TM"/>
</dbReference>
<comment type="caution">
    <text evidence="18">The sequence shown here is derived from an EMBL/GenBank/DDBJ whole genome shotgun (WGS) entry which is preliminary data.</text>
</comment>
<feature type="transmembrane region" description="Helical" evidence="16">
    <location>
        <begin position="149"/>
        <end position="167"/>
    </location>
</feature>
<evidence type="ECO:0000256" key="6">
    <source>
        <dbReference type="ARBA" id="ARBA00022741"/>
    </source>
</evidence>
<comment type="subunit">
    <text evidence="13">Homohexamer. Forms a ring that surrounds DNA.</text>
</comment>
<evidence type="ECO:0000256" key="7">
    <source>
        <dbReference type="ARBA" id="ARBA00022829"/>
    </source>
</evidence>
<dbReference type="Pfam" id="PF09397">
    <property type="entry name" value="FtsK_gamma"/>
    <property type="match status" value="1"/>
</dbReference>
<evidence type="ECO:0000259" key="17">
    <source>
        <dbReference type="PROSITE" id="PS50901"/>
    </source>
</evidence>
<evidence type="ECO:0000256" key="3">
    <source>
        <dbReference type="ARBA" id="ARBA00022475"/>
    </source>
</evidence>
<comment type="subcellular location">
    <subcellularLocation>
        <location evidence="1">Cell membrane</location>
        <topology evidence="1">Multi-pass membrane protein</topology>
    </subcellularLocation>
</comment>
<evidence type="ECO:0000313" key="18">
    <source>
        <dbReference type="EMBL" id="OGY83938.1"/>
    </source>
</evidence>
<keyword evidence="11 16" id="KW-0472">Membrane</keyword>
<feature type="compositionally biased region" description="Polar residues" evidence="15">
    <location>
        <begin position="222"/>
        <end position="243"/>
    </location>
</feature>
<dbReference type="Gene3D" id="3.40.50.300">
    <property type="entry name" value="P-loop containing nucleotide triphosphate hydrolases"/>
    <property type="match status" value="1"/>
</dbReference>
<name>A0A1G2B453_9BACT</name>
<evidence type="ECO:0000256" key="11">
    <source>
        <dbReference type="ARBA" id="ARBA00023136"/>
    </source>
</evidence>
<keyword evidence="9 16" id="KW-1133">Transmembrane helix</keyword>
<sequence>MVPQREKDMREGSEGDRTPQQARLRSETKHGIAVVLLFAATLILVLSYVNVAGGVGKVLKESMEAGFGIPMVFIPLGIGFIAYALMRPADYMFRWTNILGLVLSLLAITGFFHLFIPLDQAVDAVGEFHGGGYAGLILSYPLQRLMGPWASGVVLLAAFIISLLLVFDTSLKHLAERASFLERISARFGRFRDRMNAHLDSTGDEDEGTQTEETDFERREVTGSNQVSTASPEESATEPSKTPQHIAETVQGTLFPGLRKQKRTIVVPLDLLEANGQKPASGDVGAIKELIRKTLETFGIPVEMDEVHVGPTVTQYTLKPAEGVKLSQLTTLSNDLALALAAHPIRIEAPIPGKALVGIEVPNKSVAIVRLRQVLASEEFKKRKSNLTLALGMDVAGHPWVADLDAMPHLLLAGATGSGKSVMINSIVLSLVFQNSPDELKLILVDPKRVELPVYNDIPYLLTPVVTQVDKTINALRWVVGEMDRRFDVLSQHGKKDIREFNASMKDSSMPYIVVIVDELADLMAVAMREVEGAIIRLAQMARAVGIHLIVATQRPSVDVITGLIKANITSRIAFSVASVVDSRTILDVSGAEKLLGKGDLLFMSAQLSKPRRLQGAFIGTQEIERVANFLRQKGKPDYLTDIVQKTMIDESIGGNFEDLGDDELLSQAKELVIKAGKASASLLQRRLRVGYARAARLLDLLEEQGIIGPGEGAKPRDILVSRPAGTNTGGETVDSNDGENEEYS</sequence>
<dbReference type="InterPro" id="IPR050206">
    <property type="entry name" value="FtsK/SpoIIIE/SftA"/>
</dbReference>
<evidence type="ECO:0000256" key="10">
    <source>
        <dbReference type="ARBA" id="ARBA00023125"/>
    </source>
</evidence>
<feature type="region of interest" description="Disordered" evidence="15">
    <location>
        <begin position="198"/>
        <end position="245"/>
    </location>
</feature>
<feature type="binding site" evidence="14">
    <location>
        <begin position="414"/>
        <end position="421"/>
    </location>
    <ligand>
        <name>ATP</name>
        <dbReference type="ChEBI" id="CHEBI:30616"/>
    </ligand>
</feature>
<dbReference type="GO" id="GO:0051301">
    <property type="term" value="P:cell division"/>
    <property type="evidence" value="ECO:0007669"/>
    <property type="project" value="UniProtKB-KW"/>
</dbReference>
<feature type="compositionally biased region" description="Acidic residues" evidence="15">
    <location>
        <begin position="735"/>
        <end position="745"/>
    </location>
</feature>
<organism evidence="18 19">
    <name type="scientific">Candidatus Kerfeldbacteria bacterium RIFCSPLOWO2_01_FULL_48_11</name>
    <dbReference type="NCBI Taxonomy" id="1798543"/>
    <lineage>
        <taxon>Bacteria</taxon>
        <taxon>Candidatus Kerfeldiibacteriota</taxon>
    </lineage>
</organism>
<dbReference type="Gene3D" id="3.30.980.40">
    <property type="match status" value="1"/>
</dbReference>
<feature type="domain" description="FtsK" evidence="17">
    <location>
        <begin position="397"/>
        <end position="584"/>
    </location>
</feature>
<dbReference type="SMART" id="SM00843">
    <property type="entry name" value="Ftsk_gamma"/>
    <property type="match status" value="1"/>
</dbReference>
<evidence type="ECO:0000256" key="4">
    <source>
        <dbReference type="ARBA" id="ARBA00022618"/>
    </source>
</evidence>
<evidence type="ECO:0000256" key="13">
    <source>
        <dbReference type="ARBA" id="ARBA00025923"/>
    </source>
</evidence>
<evidence type="ECO:0000256" key="5">
    <source>
        <dbReference type="ARBA" id="ARBA00022692"/>
    </source>
</evidence>
<evidence type="ECO:0000313" key="19">
    <source>
        <dbReference type="Proteomes" id="UP000179164"/>
    </source>
</evidence>
<dbReference type="InterPro" id="IPR018541">
    <property type="entry name" value="Ftsk_gamma"/>
</dbReference>
<evidence type="ECO:0000256" key="14">
    <source>
        <dbReference type="PROSITE-ProRule" id="PRU00289"/>
    </source>
</evidence>
<keyword evidence="10" id="KW-0238">DNA-binding</keyword>
<dbReference type="InterPro" id="IPR027417">
    <property type="entry name" value="P-loop_NTPase"/>
</dbReference>
<keyword evidence="4" id="KW-0132">Cell division</keyword>
<evidence type="ECO:0000256" key="16">
    <source>
        <dbReference type="SAM" id="Phobius"/>
    </source>
</evidence>
<feature type="transmembrane region" description="Helical" evidence="16">
    <location>
        <begin position="65"/>
        <end position="86"/>
    </location>
</feature>
<dbReference type="GO" id="GO:0005524">
    <property type="term" value="F:ATP binding"/>
    <property type="evidence" value="ECO:0007669"/>
    <property type="project" value="UniProtKB-UniRule"/>
</dbReference>
<comment type="similarity">
    <text evidence="2">Belongs to the FtsK/SpoIIIE/SftA family.</text>
</comment>
<feature type="transmembrane region" description="Helical" evidence="16">
    <location>
        <begin position="32"/>
        <end position="53"/>
    </location>
</feature>
<dbReference type="Pfam" id="PF17854">
    <property type="entry name" value="FtsK_alpha"/>
    <property type="match status" value="1"/>
</dbReference>
<dbReference type="SMART" id="SM00382">
    <property type="entry name" value="AAA"/>
    <property type="match status" value="1"/>
</dbReference>
<reference evidence="18 19" key="1">
    <citation type="journal article" date="2016" name="Nat. Commun.">
        <title>Thousands of microbial genomes shed light on interconnected biogeochemical processes in an aquifer system.</title>
        <authorList>
            <person name="Anantharaman K."/>
            <person name="Brown C.T."/>
            <person name="Hug L.A."/>
            <person name="Sharon I."/>
            <person name="Castelle C.J."/>
            <person name="Probst A.J."/>
            <person name="Thomas B.C."/>
            <person name="Singh A."/>
            <person name="Wilkins M.J."/>
            <person name="Karaoz U."/>
            <person name="Brodie E.L."/>
            <person name="Williams K.H."/>
            <person name="Hubbard S.S."/>
            <person name="Banfield J.F."/>
        </authorList>
    </citation>
    <scope>NUCLEOTIDE SEQUENCE [LARGE SCALE GENOMIC DNA]</scope>
</reference>
<protein>
    <recommendedName>
        <fullName evidence="17">FtsK domain-containing protein</fullName>
    </recommendedName>
</protein>
<dbReference type="CDD" id="cd01127">
    <property type="entry name" value="TrwB_TraG_TraD_VirD4"/>
    <property type="match status" value="1"/>
</dbReference>
<feature type="compositionally biased region" description="Basic and acidic residues" evidence="15">
    <location>
        <begin position="1"/>
        <end position="17"/>
    </location>
</feature>
<dbReference type="Pfam" id="PF13491">
    <property type="entry name" value="FtsK_4TM"/>
    <property type="match status" value="1"/>
</dbReference>
<gene>
    <name evidence="18" type="ORF">A2898_01530</name>
</gene>
<proteinExistence type="inferred from homology"/>
<dbReference type="EMBL" id="MHKE01000012">
    <property type="protein sequence ID" value="OGY83938.1"/>
    <property type="molecule type" value="Genomic_DNA"/>
</dbReference>
<evidence type="ECO:0000256" key="12">
    <source>
        <dbReference type="ARBA" id="ARBA00023306"/>
    </source>
</evidence>
<evidence type="ECO:0000256" key="1">
    <source>
        <dbReference type="ARBA" id="ARBA00004651"/>
    </source>
</evidence>
<dbReference type="PANTHER" id="PTHR22683:SF41">
    <property type="entry name" value="DNA TRANSLOCASE FTSK"/>
    <property type="match status" value="1"/>
</dbReference>
<feature type="transmembrane region" description="Helical" evidence="16">
    <location>
        <begin position="98"/>
        <end position="116"/>
    </location>
</feature>
<dbReference type="GO" id="GO:0003677">
    <property type="term" value="F:DNA binding"/>
    <property type="evidence" value="ECO:0007669"/>
    <property type="project" value="UniProtKB-KW"/>
</dbReference>
<dbReference type="InterPro" id="IPR002543">
    <property type="entry name" value="FtsK_dom"/>
</dbReference>
<evidence type="ECO:0000256" key="2">
    <source>
        <dbReference type="ARBA" id="ARBA00006474"/>
    </source>
</evidence>
<keyword evidence="6 14" id="KW-0547">Nucleotide-binding</keyword>
<keyword evidence="7" id="KW-0159">Chromosome partition</keyword>
<feature type="region of interest" description="Disordered" evidence="15">
    <location>
        <begin position="713"/>
        <end position="745"/>
    </location>
</feature>
<dbReference type="InterPro" id="IPR036390">
    <property type="entry name" value="WH_DNA-bd_sf"/>
</dbReference>
<feature type="compositionally biased region" description="Acidic residues" evidence="15">
    <location>
        <begin position="202"/>
        <end position="215"/>
    </location>
</feature>